<dbReference type="PANTHER" id="PTHR44998">
    <property type="match status" value="1"/>
</dbReference>
<organism evidence="11 12">
    <name type="scientific">Bradyrhizobium hipponense</name>
    <dbReference type="NCBI Taxonomy" id="2605638"/>
    <lineage>
        <taxon>Bacteria</taxon>
        <taxon>Pseudomonadati</taxon>
        <taxon>Pseudomonadota</taxon>
        <taxon>Alphaproteobacteria</taxon>
        <taxon>Hyphomicrobiales</taxon>
        <taxon>Nitrobacteraceae</taxon>
        <taxon>Bradyrhizobium</taxon>
    </lineage>
</organism>
<dbReference type="AlphaFoldDB" id="A0A5S4YX87"/>
<dbReference type="EC" id="2.4.1.255" evidence="3"/>
<evidence type="ECO:0000259" key="10">
    <source>
        <dbReference type="Pfam" id="PF13844"/>
    </source>
</evidence>
<comment type="caution">
    <text evidence="11">The sequence shown here is derived from an EMBL/GenBank/DDBJ whole genome shotgun (WGS) entry which is preliminary data.</text>
</comment>
<dbReference type="RefSeq" id="WP_148738952.1">
    <property type="nucleotide sequence ID" value="NZ_VSTH01000028.1"/>
</dbReference>
<keyword evidence="4" id="KW-0328">Glycosyltransferase</keyword>
<evidence type="ECO:0000256" key="8">
    <source>
        <dbReference type="PROSITE-ProRule" id="PRU00339"/>
    </source>
</evidence>
<dbReference type="Gene3D" id="3.40.50.2000">
    <property type="entry name" value="Glycogen Phosphorylase B"/>
    <property type="match status" value="1"/>
</dbReference>
<evidence type="ECO:0000256" key="9">
    <source>
        <dbReference type="SAM" id="MobiDB-lite"/>
    </source>
</evidence>
<dbReference type="PROSITE" id="PS50005">
    <property type="entry name" value="TPR"/>
    <property type="match status" value="2"/>
</dbReference>
<evidence type="ECO:0000256" key="7">
    <source>
        <dbReference type="ARBA" id="ARBA00022803"/>
    </source>
</evidence>
<dbReference type="Pfam" id="PF14559">
    <property type="entry name" value="TPR_19"/>
    <property type="match status" value="2"/>
</dbReference>
<evidence type="ECO:0000313" key="12">
    <source>
        <dbReference type="Proteomes" id="UP000324797"/>
    </source>
</evidence>
<keyword evidence="6" id="KW-0677">Repeat</keyword>
<feature type="compositionally biased region" description="Polar residues" evidence="9">
    <location>
        <begin position="22"/>
        <end position="32"/>
    </location>
</feature>
<dbReference type="Gene3D" id="3.40.50.11380">
    <property type="match status" value="1"/>
</dbReference>
<dbReference type="SMART" id="SM00028">
    <property type="entry name" value="TPR"/>
    <property type="match status" value="6"/>
</dbReference>
<dbReference type="InterPro" id="IPR029489">
    <property type="entry name" value="OGT/SEC/SPY_C"/>
</dbReference>
<comment type="pathway">
    <text evidence="1">Protein modification; protein glycosylation.</text>
</comment>
<feature type="repeat" description="TPR" evidence="8">
    <location>
        <begin position="91"/>
        <end position="124"/>
    </location>
</feature>
<sequence>MKRERRGRCPPQQRRLEFFRQFTKTDPSSGSRNPIKPNHMSQQSRNKGASAPSSLHPSAILDQAIAAHRSGNLSDAQRAYTTILKGSRTHPVALHMLGLLHAQRGKFADAEPLLKKATRADPGNPDVLFNYANVLRALDKTDDALAWLAKVIALSPNFADAHLNRGAILLARKEPHGAIAEFDRAIAIAPSSAAFANRGSAFQQLGQLGEAHDSYQSAVDLAPSNPHNHFLLSEVLTQMGRHDEAIGALERTVALDKAFPFALSKLVGYRRQRADWRSFEREQAALDEAVESGVAIDPLTFFHASSSPAHQLTCAKTFVAKVASERGAAIPRTPLPVSRLRVAYISADFRNHATANLMAGVFEEHDRERFDISAISYGPDDRSEMRNRLKAAFERLEDVSHLPDEDVVRLIRQLDIEVLVDLGGFTTGARPKILARRPAPIQVNYLGFPGTMGASYIDYIMADRIVIPEAEQQHYAEKVIYLPSSYQATDARRPLLPNAPARNKVGLADDAFVYCAFNRTSKITPLLFDVWMRLLAKTAGSVLWLLDGDPIARENLRREAVARGIAAERIVFAPPVAADEHLARHQLADLFLDTLPYNAHTTASDALWTGLPVVTCLGTAFAGRVAASLLNAVGLPELVTRSLDEYEALALRIAHDSELRTALKSKLATHRSTWPLFDTVGMTRHIEKAFNEMWRRRCAGEAPASFSV</sequence>
<name>A0A5S4YX87_9BRAD</name>
<dbReference type="SUPFAM" id="SSF48452">
    <property type="entry name" value="TPR-like"/>
    <property type="match status" value="1"/>
</dbReference>
<keyword evidence="12" id="KW-1185">Reference proteome</keyword>
<dbReference type="EMBL" id="VSTH01000028">
    <property type="protein sequence ID" value="TYO66719.1"/>
    <property type="molecule type" value="Genomic_DNA"/>
</dbReference>
<evidence type="ECO:0000256" key="4">
    <source>
        <dbReference type="ARBA" id="ARBA00022676"/>
    </source>
</evidence>
<evidence type="ECO:0000313" key="11">
    <source>
        <dbReference type="EMBL" id="TYO66719.1"/>
    </source>
</evidence>
<keyword evidence="5" id="KW-0808">Transferase</keyword>
<evidence type="ECO:0000256" key="2">
    <source>
        <dbReference type="ARBA" id="ARBA00005386"/>
    </source>
</evidence>
<keyword evidence="7 8" id="KW-0802">TPR repeat</keyword>
<evidence type="ECO:0000256" key="5">
    <source>
        <dbReference type="ARBA" id="ARBA00022679"/>
    </source>
</evidence>
<accession>A0A5S4YX87</accession>
<dbReference type="Proteomes" id="UP000324797">
    <property type="component" value="Unassembled WGS sequence"/>
</dbReference>
<dbReference type="Gene3D" id="1.25.40.10">
    <property type="entry name" value="Tetratricopeptide repeat domain"/>
    <property type="match status" value="2"/>
</dbReference>
<reference evidence="11 12" key="1">
    <citation type="submission" date="2019-08" db="EMBL/GenBank/DDBJ databases">
        <title>Bradyrhizobium hipponensis sp. nov., a rhizobium isolated from a Lupinus angustifolius root nodule in Tunisia.</title>
        <authorList>
            <person name="Off K."/>
            <person name="Rejili M."/>
            <person name="Mars M."/>
            <person name="Brachmann A."/>
            <person name="Marin M."/>
        </authorList>
    </citation>
    <scope>NUCLEOTIDE SEQUENCE [LARGE SCALE GENOMIC DNA]</scope>
    <source>
        <strain evidence="12">aSej3</strain>
    </source>
</reference>
<evidence type="ECO:0000256" key="6">
    <source>
        <dbReference type="ARBA" id="ARBA00022737"/>
    </source>
</evidence>
<gene>
    <name evidence="11" type="ORF">FXV83_09670</name>
</gene>
<evidence type="ECO:0000256" key="3">
    <source>
        <dbReference type="ARBA" id="ARBA00011970"/>
    </source>
</evidence>
<evidence type="ECO:0000256" key="1">
    <source>
        <dbReference type="ARBA" id="ARBA00004922"/>
    </source>
</evidence>
<feature type="compositionally biased region" description="Polar residues" evidence="9">
    <location>
        <begin position="39"/>
        <end position="55"/>
    </location>
</feature>
<dbReference type="GO" id="GO:0097363">
    <property type="term" value="F:protein O-acetylglucosaminyltransferase activity"/>
    <property type="evidence" value="ECO:0007669"/>
    <property type="project" value="UniProtKB-EC"/>
</dbReference>
<dbReference type="PANTHER" id="PTHR44998:SF1">
    <property type="entry name" value="UDP-N-ACETYLGLUCOSAMINE--PEPTIDE N-ACETYLGLUCOSAMINYLTRANSFERASE 110 KDA SUBUNIT"/>
    <property type="match status" value="1"/>
</dbReference>
<proteinExistence type="inferred from homology"/>
<feature type="region of interest" description="Disordered" evidence="9">
    <location>
        <begin position="1"/>
        <end position="55"/>
    </location>
</feature>
<dbReference type="InterPro" id="IPR019734">
    <property type="entry name" value="TPR_rpt"/>
</dbReference>
<feature type="domain" description="O-GlcNAc transferase C-terminal" evidence="10">
    <location>
        <begin position="500"/>
        <end position="681"/>
    </location>
</feature>
<protein>
    <recommendedName>
        <fullName evidence="3">protein O-GlcNAc transferase</fullName>
        <ecNumber evidence="3">2.4.1.255</ecNumber>
    </recommendedName>
</protein>
<comment type="similarity">
    <text evidence="2">Belongs to the glycosyltransferase 41 family. O-GlcNAc transferase subfamily.</text>
</comment>
<feature type="repeat" description="TPR" evidence="8">
    <location>
        <begin position="192"/>
        <end position="225"/>
    </location>
</feature>
<feature type="domain" description="O-GlcNAc transferase C-terminal" evidence="10">
    <location>
        <begin position="338"/>
        <end position="492"/>
    </location>
</feature>
<dbReference type="InterPro" id="IPR011990">
    <property type="entry name" value="TPR-like_helical_dom_sf"/>
</dbReference>
<dbReference type="Pfam" id="PF13844">
    <property type="entry name" value="Glyco_transf_41"/>
    <property type="match status" value="2"/>
</dbReference>